<dbReference type="Pfam" id="PF01464">
    <property type="entry name" value="SLT"/>
    <property type="match status" value="1"/>
</dbReference>
<keyword evidence="9" id="KW-0326">Glycosidase</keyword>
<dbReference type="PANTHER" id="PTHR37813:SF1">
    <property type="entry name" value="FELS-2 PROPHAGE PROTEIN"/>
    <property type="match status" value="1"/>
</dbReference>
<comment type="similarity">
    <text evidence="5">Belongs to the peptidase M23B family.</text>
</comment>
<evidence type="ECO:0000259" key="13">
    <source>
        <dbReference type="Pfam" id="PF01551"/>
    </source>
</evidence>
<dbReference type="EC" id="3.4.24.75" evidence="6"/>
<keyword evidence="14" id="KW-0614">Plasmid</keyword>
<accession>A0A517JRP3</accession>
<dbReference type="PANTHER" id="PTHR37813">
    <property type="entry name" value="FELS-2 PROPHAGE PROTEIN"/>
    <property type="match status" value="1"/>
</dbReference>
<evidence type="ECO:0000256" key="11">
    <source>
        <dbReference type="SAM" id="Coils"/>
    </source>
</evidence>
<dbReference type="EMBL" id="CP042059">
    <property type="protein sequence ID" value="QDS53802.1"/>
    <property type="molecule type" value="Genomic_DNA"/>
</dbReference>
<comment type="catalytic activity">
    <reaction evidence="1">
        <text>Hydrolysis of the -Gly-|-Gly- bond in the pentaglycine inter-peptide link joining staphylococcal cell wall peptidoglycans.</text>
        <dbReference type="EC" id="3.4.24.75"/>
    </reaction>
</comment>
<dbReference type="InterPro" id="IPR008258">
    <property type="entry name" value="Transglycosylase_SLT_dom_1"/>
</dbReference>
<dbReference type="GO" id="GO:0006508">
    <property type="term" value="P:proteolysis"/>
    <property type="evidence" value="ECO:0007669"/>
    <property type="project" value="UniProtKB-KW"/>
</dbReference>
<evidence type="ECO:0000256" key="7">
    <source>
        <dbReference type="ARBA" id="ARBA00014134"/>
    </source>
</evidence>
<evidence type="ECO:0000256" key="3">
    <source>
        <dbReference type="ARBA" id="ARBA00003270"/>
    </source>
</evidence>
<dbReference type="CDD" id="cd12797">
    <property type="entry name" value="M23_peptidase"/>
    <property type="match status" value="1"/>
</dbReference>
<evidence type="ECO:0000256" key="5">
    <source>
        <dbReference type="ARBA" id="ARBA00006646"/>
    </source>
</evidence>
<gene>
    <name evidence="14" type="ORF">FP476_14625</name>
</gene>
<dbReference type="SUPFAM" id="SSF53955">
    <property type="entry name" value="Lysozyme-like"/>
    <property type="match status" value="1"/>
</dbReference>
<feature type="non-terminal residue" evidence="14">
    <location>
        <position position="1"/>
    </location>
</feature>
<evidence type="ECO:0000256" key="9">
    <source>
        <dbReference type="ARBA" id="ARBA00023295"/>
    </source>
</evidence>
<feature type="non-terminal residue" evidence="14">
    <location>
        <position position="1159"/>
    </location>
</feature>
<feature type="coiled-coil region" evidence="11">
    <location>
        <begin position="83"/>
        <end position="223"/>
    </location>
</feature>
<dbReference type="AlphaFoldDB" id="A0A517JRP3"/>
<keyword evidence="8" id="KW-0378">Hydrolase</keyword>
<dbReference type="InterPro" id="IPR023346">
    <property type="entry name" value="Lysozyme-like_dom_sf"/>
</dbReference>
<keyword evidence="8" id="KW-0482">Metalloprotease</keyword>
<sequence length="1159" mass="129008">VGVNKFKGFMQTMGTASKKASDTVKVLGKGVSKETEKALEKYVHYSEENSRIMEQVRLNSGQITEDKAKKLLKIETDLSNNLIAEIEKRNKKELEKTQELIDKYSAFDEQEKQSILTRTKEKNDLRIKKEQELNQKIKELKEKALSDGQISENERKEIEKLENQRRDITVKELSKTEKEQERILVRMQRNRNAYSIDEASKAIKEAEKARKARKKEVDKQYEDDVIAIKNNVNLSKSEKDKLLAIADQRHKDEVRKAKSKKDAVVDVVKKQNKDIDKEMDLSSGRVYKNTEKWWNGLKSWWSNFREDQKKKSDKYAKEQEETARRNRENIKKWFGNAWDSVKTKTGEAFSKMGRNANHFGGEMKKMWSGIKGIPGKLSSGWSSAKSSVGYHTKAIANSTGKWFGKAWQSVKSTTGSIYNQTKQKYSDASDKAWAHSKSIWRGTSKWFSNAYKSAKGWLTDMANKSRSKWDNISSTAWSNAKSVWKGTSKWFSNSYKSLKGWTGDMYSRAHDRFDAISSSAWSNAKSVFNGFRKWLSRTYDWIRDIGKDMGRAAADLGKNVANKAIGGLNSMIGGINKISKAITDKNLIKPIPTLSTGTLAGKGVATDNSGALTQPTFAVLNDRGSGNAPGGGVQEVIHRADGTFHAPQGRDVVVPLGVGDSVINANDTLKLQRMGVLPKFHGGTKKKKWMEQVTENLGKKAGDFGSKAKNTAHNIKKGAEEMVEAAGDKIKDGASWLGDKIGDVWDYVQHPGKLVNKVMSGLNINFGGGANATVKIAKGAYSLLKKKLVDKVKSWFEDFGGGGDGSYLFDHPIWQRFGSYTGGLNFNGGRHYGIDFQMPTGTNIYAVKGGIADKVWTDYGGGNSIQIKTGANEWNWYMHLSKQLARQGQRIKAGQLIGKSGATGNFVRGAHLHFQLMRGSHPGNDTAVDPMKWLKSLKGGGGKVGGSGYENAKRAILRAQSILGGRYRSDYITTQMLRVAKRESNYQADAINNWDSNARAGTPSKGMFQMIEPSFRAYAKPGYGNIYNPTDEAISAMKYIVARYGWGGFKRAGDYAYANGGLITKHQIAEVGEGDKPEMVIPLTRRKRAMQLTEQVMRIIGMDGKQNNITVNNDTSTVEKLLKQIVMLSDKGNKLTDALIQTVSSQDNNLGSNDAIRGL</sequence>
<comment type="function">
    <text evidence="3">Is able to cleave peptidoglycan.</text>
</comment>
<reference evidence="14" key="1">
    <citation type="submission" date="2019-07" db="EMBL/GenBank/DDBJ databases">
        <title>Comparative genomics of plasmid bearing Staphylococcus aureus strains isolated from various retail meats.</title>
        <authorList>
            <person name="Neyaz L."/>
            <person name="Karki A.B."/>
            <person name="Fakhr M.K."/>
        </authorList>
    </citation>
    <scope>NUCLEOTIDE SEQUENCE</scope>
    <source>
        <strain evidence="14">B1-4A</strain>
        <plasmid evidence="14">pSALNB86</plasmid>
    </source>
</reference>
<organism evidence="14">
    <name type="scientific">Staphylococcus aureus</name>
    <dbReference type="NCBI Taxonomy" id="1280"/>
    <lineage>
        <taxon>Bacteria</taxon>
        <taxon>Bacillati</taxon>
        <taxon>Bacillota</taxon>
        <taxon>Bacilli</taxon>
        <taxon>Bacillales</taxon>
        <taxon>Staphylococcaceae</taxon>
        <taxon>Staphylococcus</taxon>
    </lineage>
</organism>
<evidence type="ECO:0000256" key="4">
    <source>
        <dbReference type="ARBA" id="ARBA00006406"/>
    </source>
</evidence>
<evidence type="ECO:0000256" key="1">
    <source>
        <dbReference type="ARBA" id="ARBA00001667"/>
    </source>
</evidence>
<protein>
    <recommendedName>
        <fullName evidence="7">Probable transglycosylase IsaA</fullName>
        <ecNumber evidence="6">3.4.24.75</ecNumber>
    </recommendedName>
    <alternativeName>
        <fullName evidence="10">Immunodominant staphylococcal antigen A</fullName>
    </alternativeName>
</protein>
<proteinExistence type="inferred from homology"/>
<feature type="domain" description="Transglycosylase SLT" evidence="12">
    <location>
        <begin position="977"/>
        <end position="1077"/>
    </location>
</feature>
<evidence type="ECO:0000256" key="10">
    <source>
        <dbReference type="ARBA" id="ARBA00032268"/>
    </source>
</evidence>
<evidence type="ECO:0000313" key="14">
    <source>
        <dbReference type="EMBL" id="QDS53802.1"/>
    </source>
</evidence>
<dbReference type="Gene3D" id="2.70.70.10">
    <property type="entry name" value="Glucose Permease (Domain IIA)"/>
    <property type="match status" value="1"/>
</dbReference>
<dbReference type="Gene3D" id="1.20.120.20">
    <property type="entry name" value="Apolipoprotein"/>
    <property type="match status" value="1"/>
</dbReference>
<dbReference type="InterPro" id="IPR011055">
    <property type="entry name" value="Dup_hybrid_motif"/>
</dbReference>
<dbReference type="Pfam" id="PF01551">
    <property type="entry name" value="Peptidase_M23"/>
    <property type="match status" value="1"/>
</dbReference>
<keyword evidence="8" id="KW-0645">Protease</keyword>
<dbReference type="GO" id="GO:0016798">
    <property type="term" value="F:hydrolase activity, acting on glycosyl bonds"/>
    <property type="evidence" value="ECO:0007669"/>
    <property type="project" value="UniProtKB-KW"/>
</dbReference>
<dbReference type="GO" id="GO:0008237">
    <property type="term" value="F:metallopeptidase activity"/>
    <property type="evidence" value="ECO:0007669"/>
    <property type="project" value="UniProtKB-KW"/>
</dbReference>
<dbReference type="SUPFAM" id="SSF51261">
    <property type="entry name" value="Duplicated hybrid motif"/>
    <property type="match status" value="1"/>
</dbReference>
<geneLocation type="plasmid" evidence="14">
    <name>pSALNB86</name>
</geneLocation>
<evidence type="ECO:0000256" key="2">
    <source>
        <dbReference type="ARBA" id="ARBA00001947"/>
    </source>
</evidence>
<comment type="similarity">
    <text evidence="4">Belongs to the transglycosylase family. IsaA subfamily.</text>
</comment>
<keyword evidence="11" id="KW-0175">Coiled coil</keyword>
<evidence type="ECO:0000256" key="6">
    <source>
        <dbReference type="ARBA" id="ARBA00012322"/>
    </source>
</evidence>
<evidence type="ECO:0000256" key="8">
    <source>
        <dbReference type="ARBA" id="ARBA00023049"/>
    </source>
</evidence>
<name>A0A517JRP3_STAAU</name>
<dbReference type="CDD" id="cd13402">
    <property type="entry name" value="LT_TF-like"/>
    <property type="match status" value="1"/>
</dbReference>
<feature type="domain" description="M23ase beta-sheet core" evidence="13">
    <location>
        <begin position="830"/>
        <end position="929"/>
    </location>
</feature>
<dbReference type="InterPro" id="IPR016047">
    <property type="entry name" value="M23ase_b-sheet_dom"/>
</dbReference>
<dbReference type="RefSeq" id="WP_145393156.1">
    <property type="nucleotide sequence ID" value="NZ_CP042059.1"/>
</dbReference>
<comment type="cofactor">
    <cofactor evidence="2">
        <name>Zn(2+)</name>
        <dbReference type="ChEBI" id="CHEBI:29105"/>
    </cofactor>
</comment>
<evidence type="ECO:0000259" key="12">
    <source>
        <dbReference type="Pfam" id="PF01464"/>
    </source>
</evidence>